<name>A0ABM5ZX10_9GAMM</name>
<evidence type="ECO:0008006" key="4">
    <source>
        <dbReference type="Google" id="ProtNLM"/>
    </source>
</evidence>
<organism evidence="2 3">
    <name type="scientific">Psychrobacter alimentarius</name>
    <dbReference type="NCBI Taxonomy" id="261164"/>
    <lineage>
        <taxon>Bacteria</taxon>
        <taxon>Pseudomonadati</taxon>
        <taxon>Pseudomonadota</taxon>
        <taxon>Gammaproteobacteria</taxon>
        <taxon>Moraxellales</taxon>
        <taxon>Moraxellaceae</taxon>
        <taxon>Psychrobacter</taxon>
    </lineage>
</organism>
<sequence length="178" mass="19200">MIALTPTHSKTALLCVAFLLAGAGCEQKTESSQAPSEAATTEDVHAEHEDHDHEEHDHEHSHDEHDHAGHDHADMTTYNCQPEQTIEAHYDPEDSAQPATSAHLLIDGVEYDLTAMTLPQNNSTGAAYETDIGIANDAGMTWQLNADATKAVLRNKTLDGSVATEAEAVLFDCQKADS</sequence>
<evidence type="ECO:0000313" key="3">
    <source>
        <dbReference type="Proteomes" id="UP000076104"/>
    </source>
</evidence>
<dbReference type="EMBL" id="CP014945">
    <property type="protein sequence ID" value="AMT96589.1"/>
    <property type="molecule type" value="Genomic_DNA"/>
</dbReference>
<dbReference type="RefSeq" id="WP_062844263.1">
    <property type="nucleotide sequence ID" value="NZ_CP014945.1"/>
</dbReference>
<feature type="compositionally biased region" description="Basic and acidic residues" evidence="1">
    <location>
        <begin position="42"/>
        <end position="74"/>
    </location>
</feature>
<dbReference type="Proteomes" id="UP000076104">
    <property type="component" value="Chromosome"/>
</dbReference>
<proteinExistence type="predicted"/>
<reference evidence="2 3" key="1">
    <citation type="submission" date="2016-03" db="EMBL/GenBank/DDBJ databases">
        <title>Genome sequencing of Psychrobacter alimentarius PAMC 27889.</title>
        <authorList>
            <person name="Lee J."/>
            <person name="Kim O.-S."/>
        </authorList>
    </citation>
    <scope>NUCLEOTIDE SEQUENCE [LARGE SCALE GENOMIC DNA]</scope>
    <source>
        <strain evidence="2 3">PAMC 27889</strain>
    </source>
</reference>
<accession>A0ABM5ZX10</accession>
<evidence type="ECO:0000313" key="2">
    <source>
        <dbReference type="EMBL" id="AMT96589.1"/>
    </source>
</evidence>
<feature type="compositionally biased region" description="Polar residues" evidence="1">
    <location>
        <begin position="30"/>
        <end position="39"/>
    </location>
</feature>
<gene>
    <name evidence="2" type="ORF">A3K91_0975</name>
</gene>
<protein>
    <recommendedName>
        <fullName evidence="4">C-type lysozyme inhibitor domain-containing protein</fullName>
    </recommendedName>
</protein>
<evidence type="ECO:0000256" key="1">
    <source>
        <dbReference type="SAM" id="MobiDB-lite"/>
    </source>
</evidence>
<feature type="region of interest" description="Disordered" evidence="1">
    <location>
        <begin position="29"/>
        <end position="76"/>
    </location>
</feature>
<dbReference type="GeneID" id="33059736"/>
<keyword evidence="3" id="KW-1185">Reference proteome</keyword>